<dbReference type="Proteomes" id="UP000614610">
    <property type="component" value="Unassembled WGS sequence"/>
</dbReference>
<sequence>MSIFTIAGLSSFYSRLDGRTDVDSLCEEAIGKYVLSRSNSDITGTTDRDEPTSFKELAETIGSVFLFQLVHQFRQPIVTAIAESQDPSSMPPRLHSLSPDKVPSILRYLHQQYRSFYSSTNDIRRTILEVLYIGSRLLHIKGVQARRRSQWFRYLADAINDPDIVPSASDGSVDASICFGIKAFLPRQSEQGSTQQTSRDLRYFAGVPYGIISNPLNPLDFGRVRNNVIELQQQSGAGSDQVDDVDYFWSMCDILFVLIAASAEPYRARNIDDYSRDLSTLGEECHTNITNFGCDKLSYVASLAEEVSRAETTHPALARRPSLSRTSEFLRRRELLTTINDRTMARVLDSIKTLRQGSYNITDKLYASNCPEGHVLNEIQKESFLVEYERRAGIRLRTNESSTRVAIRTPDAYPCPVCSEISRIDYSQDLGSLTSLTEITQFTALSRILQDAKGEVSSAVKDMSRHYHVADQRLEVNFSRNGSSNRVQSIEQGTNRQNGRLSVGKTPRSNGQSSQSSSSSSRDSFSRSSNTPLPSPNGSSSSSTGGLRKFTSTFGLMKLVQSQREPEINLTHLNADPISISIHTGSSRVFFYGKSSISIYSYASIIPEARARIELVSAEDSILRSMPTSISISPSKDFLAVAVNLLRGNSQIQVWSLGGDGYRPKLAWYQILEGIASGLVVHPDENFLFVITNKRTLNAFDLNQGSRVLDFDIPAKFGFPDELSVVGGDMLLFRCFPDVSIGQMKIFTLKFGASGCQMGWDYHIQWQERERDDNGVSALSLCETKASGSTLCYSTWTMSGQPSIIRWGAPGIPTSNDQLHDDSLGTRIQDMAIVPNADFMALINERGDIYQYAVRIGSRPKHLKTISFGSRRRSTHDFKDRVCLKIDEDHNKIIIAYTRNGRGYIEKHDIAFGQD</sequence>
<proteinExistence type="predicted"/>
<accession>A0A6G1LS36</accession>
<protein>
    <recommendedName>
        <fullName evidence="2">DUF7099 domain-containing protein</fullName>
    </recommendedName>
</protein>
<feature type="compositionally biased region" description="Polar residues" evidence="1">
    <location>
        <begin position="478"/>
        <end position="500"/>
    </location>
</feature>
<feature type="domain" description="DUF7099" evidence="2">
    <location>
        <begin position="741"/>
        <end position="906"/>
    </location>
</feature>
<dbReference type="SUPFAM" id="SSF69322">
    <property type="entry name" value="Tricorn protease domain 2"/>
    <property type="match status" value="1"/>
</dbReference>
<evidence type="ECO:0000313" key="3">
    <source>
        <dbReference type="EMBL" id="KAF3208296.1"/>
    </source>
</evidence>
<feature type="compositionally biased region" description="Low complexity" evidence="1">
    <location>
        <begin position="508"/>
        <end position="546"/>
    </location>
</feature>
<dbReference type="EMBL" id="WIWT01000021">
    <property type="protein sequence ID" value="KAF3214905.1"/>
    <property type="molecule type" value="Genomic_DNA"/>
</dbReference>
<reference evidence="3 5" key="1">
    <citation type="submission" date="2019-06" db="EMBL/GenBank/DDBJ databases">
        <authorList>
            <person name="Palmer J.M."/>
        </authorList>
    </citation>
    <scope>NUCLEOTIDE SEQUENCE [LARGE SCALE GENOMIC DNA]</scope>
    <source>
        <strain evidence="3 5">TWF191</strain>
        <strain evidence="4">TWF679</strain>
    </source>
</reference>
<evidence type="ECO:0000313" key="5">
    <source>
        <dbReference type="Proteomes" id="UP000483672"/>
    </source>
</evidence>
<gene>
    <name evidence="3" type="ORF">TWF191_000689</name>
    <name evidence="4" type="ORF">TWF679_004683</name>
</gene>
<name>A0A6G1LS36_ORBOL</name>
<feature type="region of interest" description="Disordered" evidence="1">
    <location>
        <begin position="476"/>
        <end position="546"/>
    </location>
</feature>
<organism evidence="3 5">
    <name type="scientific">Orbilia oligospora</name>
    <name type="common">Nematode-trapping fungus</name>
    <name type="synonym">Arthrobotrys oligospora</name>
    <dbReference type="NCBI Taxonomy" id="2813651"/>
    <lineage>
        <taxon>Eukaryota</taxon>
        <taxon>Fungi</taxon>
        <taxon>Dikarya</taxon>
        <taxon>Ascomycota</taxon>
        <taxon>Pezizomycotina</taxon>
        <taxon>Orbiliomycetes</taxon>
        <taxon>Orbiliales</taxon>
        <taxon>Orbiliaceae</taxon>
        <taxon>Orbilia</taxon>
    </lineage>
</organism>
<evidence type="ECO:0000313" key="4">
    <source>
        <dbReference type="EMBL" id="KAF3214905.1"/>
    </source>
</evidence>
<evidence type="ECO:0000256" key="1">
    <source>
        <dbReference type="SAM" id="MobiDB-lite"/>
    </source>
</evidence>
<dbReference type="Pfam" id="PF23388">
    <property type="entry name" value="DUF7099"/>
    <property type="match status" value="1"/>
</dbReference>
<dbReference type="Proteomes" id="UP000483672">
    <property type="component" value="Unassembled WGS sequence"/>
</dbReference>
<evidence type="ECO:0000259" key="2">
    <source>
        <dbReference type="Pfam" id="PF23388"/>
    </source>
</evidence>
<comment type="caution">
    <text evidence="3">The sequence shown here is derived from an EMBL/GenBank/DDBJ whole genome shotgun (WGS) entry which is preliminary data.</text>
</comment>
<dbReference type="OrthoDB" id="5321461at2759"/>
<dbReference type="InterPro" id="IPR055525">
    <property type="entry name" value="DUF7099"/>
</dbReference>
<dbReference type="EMBL" id="WIPF01000108">
    <property type="protein sequence ID" value="KAF3208296.1"/>
    <property type="molecule type" value="Genomic_DNA"/>
</dbReference>
<dbReference type="AlphaFoldDB" id="A0A6G1LS36"/>